<organism evidence="2 3">
    <name type="scientific">Mycena alexandri</name>
    <dbReference type="NCBI Taxonomy" id="1745969"/>
    <lineage>
        <taxon>Eukaryota</taxon>
        <taxon>Fungi</taxon>
        <taxon>Dikarya</taxon>
        <taxon>Basidiomycota</taxon>
        <taxon>Agaricomycotina</taxon>
        <taxon>Agaricomycetes</taxon>
        <taxon>Agaricomycetidae</taxon>
        <taxon>Agaricales</taxon>
        <taxon>Marasmiineae</taxon>
        <taxon>Mycenaceae</taxon>
        <taxon>Mycena</taxon>
    </lineage>
</organism>
<dbReference type="AlphaFoldDB" id="A0AAD6T7P8"/>
<sequence length="587" mass="66148">MNYACRMTLASLIGADAYGAVFGEFILQKSRAECRVRWWPCLRTRAQKRTGEKISHNIWRYAIQILFSFVERQVRDLYRHSPMLIVYTYAYCYTEFGAARNYFESVFQHAVDEFECTLWVHRSTGRLCMDLVPGEEYWGAEVTISSPNRIESLDAANHEAMIINALTLDQYHRICYYELSQTREISISTSPMVNLGAVISSSSGTQLEDFLEIAFLPIAQRLADEPRWIIARGSDGDLMEDGWTRFTPTDAADNKIKLSLNTHDTEHWLSQANNVFSRLGISSNYEDYVVVTEIAFTVLISAATVDPPKGHLFLCPPKDLQTGASAFRWPDCPAYWSLDPSGVKHLSVEDPTKLSFPSIQFSMEIWGWFWDASVYTGLWQFHKAKGFDPDTQAIAQHLEESLYQLSSERDIPFAHIDGAESCDGDNHGPVTTATESEGSRKTSGGNHVASATLINHLEHASPPEETENSNTLQQVDARSSTSKDYLLDVKRIPLKRFAEQINTPQQAVIRASPQDDLTLRRLILDEKAQILEMYRLGIYTKEEVIAQLAQIETRCEVAAIRPPPAKRLRLSDSSGAGSFGDVETGDI</sequence>
<evidence type="ECO:0000313" key="2">
    <source>
        <dbReference type="EMBL" id="KAJ7038862.1"/>
    </source>
</evidence>
<keyword evidence="3" id="KW-1185">Reference proteome</keyword>
<evidence type="ECO:0000256" key="1">
    <source>
        <dbReference type="SAM" id="MobiDB-lite"/>
    </source>
</evidence>
<comment type="caution">
    <text evidence="2">The sequence shown here is derived from an EMBL/GenBank/DDBJ whole genome shotgun (WGS) entry which is preliminary data.</text>
</comment>
<proteinExistence type="predicted"/>
<feature type="region of interest" description="Disordered" evidence="1">
    <location>
        <begin position="416"/>
        <end position="446"/>
    </location>
</feature>
<accession>A0AAD6T7P8</accession>
<feature type="compositionally biased region" description="Polar residues" evidence="1">
    <location>
        <begin position="429"/>
        <end position="445"/>
    </location>
</feature>
<name>A0AAD6T7P8_9AGAR</name>
<evidence type="ECO:0000313" key="3">
    <source>
        <dbReference type="Proteomes" id="UP001218188"/>
    </source>
</evidence>
<dbReference type="Proteomes" id="UP001218188">
    <property type="component" value="Unassembled WGS sequence"/>
</dbReference>
<reference evidence="2" key="1">
    <citation type="submission" date="2023-03" db="EMBL/GenBank/DDBJ databases">
        <title>Massive genome expansion in bonnet fungi (Mycena s.s.) driven by repeated elements and novel gene families across ecological guilds.</title>
        <authorList>
            <consortium name="Lawrence Berkeley National Laboratory"/>
            <person name="Harder C.B."/>
            <person name="Miyauchi S."/>
            <person name="Viragh M."/>
            <person name="Kuo A."/>
            <person name="Thoen E."/>
            <person name="Andreopoulos B."/>
            <person name="Lu D."/>
            <person name="Skrede I."/>
            <person name="Drula E."/>
            <person name="Henrissat B."/>
            <person name="Morin E."/>
            <person name="Kohler A."/>
            <person name="Barry K."/>
            <person name="LaButti K."/>
            <person name="Morin E."/>
            <person name="Salamov A."/>
            <person name="Lipzen A."/>
            <person name="Mereny Z."/>
            <person name="Hegedus B."/>
            <person name="Baldrian P."/>
            <person name="Stursova M."/>
            <person name="Weitz H."/>
            <person name="Taylor A."/>
            <person name="Grigoriev I.V."/>
            <person name="Nagy L.G."/>
            <person name="Martin F."/>
            <person name="Kauserud H."/>
        </authorList>
    </citation>
    <scope>NUCLEOTIDE SEQUENCE</scope>
    <source>
        <strain evidence="2">CBHHK200</strain>
    </source>
</reference>
<gene>
    <name evidence="2" type="ORF">C8F04DRAFT_1087784</name>
</gene>
<protein>
    <submittedName>
        <fullName evidence="2">Uncharacterized protein</fullName>
    </submittedName>
</protein>
<dbReference type="EMBL" id="JARJCM010000029">
    <property type="protein sequence ID" value="KAJ7038862.1"/>
    <property type="molecule type" value="Genomic_DNA"/>
</dbReference>